<dbReference type="KEGG" id="haad:MW046_09895"/>
<feature type="transmembrane region" description="Helical" evidence="1">
    <location>
        <begin position="125"/>
        <end position="146"/>
    </location>
</feature>
<dbReference type="EMBL" id="CP096019">
    <property type="protein sequence ID" value="UPM42269.1"/>
    <property type="molecule type" value="Genomic_DNA"/>
</dbReference>
<keyword evidence="1" id="KW-1133">Transmembrane helix</keyword>
<evidence type="ECO:0000256" key="1">
    <source>
        <dbReference type="SAM" id="Phobius"/>
    </source>
</evidence>
<dbReference type="RefSeq" id="WP_247992944.1">
    <property type="nucleotide sequence ID" value="NZ_CP096019.1"/>
</dbReference>
<dbReference type="GeneID" id="71928360"/>
<keyword evidence="3" id="KW-1185">Reference proteome</keyword>
<feature type="transmembrane region" description="Helical" evidence="1">
    <location>
        <begin position="38"/>
        <end position="59"/>
    </location>
</feature>
<name>A0A8U0A0G9_9EURY</name>
<evidence type="ECO:0000313" key="3">
    <source>
        <dbReference type="Proteomes" id="UP000831768"/>
    </source>
</evidence>
<sequence>MFETTTELVLERPVAVVALLPALYVTATVLWRVRRPFATIFVSFATVALVPVFLLFVIGELTGSSTWLSLGTTLFEIEASVLGGIAQLYDGVLTAWLRLCLLVIEGVLSIHLLPSQLQPADGAVLPAWLWAFVLHFAGGVMLVYGLHRGRSESMVDTLLRGGGGVLLVSGLFVAVIQGGSVTSDVSVTVMLLMAVIGLEIGVAAVLLGVQPDFSGSASDEEITIQELGQSMWSRITRLTRTLSDVNDDR</sequence>
<gene>
    <name evidence="2" type="ORF">MW046_09895</name>
</gene>
<dbReference type="Proteomes" id="UP000831768">
    <property type="component" value="Chromosome"/>
</dbReference>
<dbReference type="AlphaFoldDB" id="A0A8U0A0G9"/>
<keyword evidence="1" id="KW-0472">Membrane</keyword>
<feature type="transmembrane region" description="Helical" evidence="1">
    <location>
        <begin position="158"/>
        <end position="179"/>
    </location>
</feature>
<organism evidence="2 3">
    <name type="scientific">Halocatena salina</name>
    <dbReference type="NCBI Taxonomy" id="2934340"/>
    <lineage>
        <taxon>Archaea</taxon>
        <taxon>Methanobacteriati</taxon>
        <taxon>Methanobacteriota</taxon>
        <taxon>Stenosarchaea group</taxon>
        <taxon>Halobacteria</taxon>
        <taxon>Halobacteriales</taxon>
        <taxon>Natronomonadaceae</taxon>
        <taxon>Halocatena</taxon>
    </lineage>
</organism>
<proteinExistence type="predicted"/>
<keyword evidence="1" id="KW-0812">Transmembrane</keyword>
<protein>
    <submittedName>
        <fullName evidence="2">Uncharacterized protein</fullName>
    </submittedName>
</protein>
<feature type="transmembrane region" description="Helical" evidence="1">
    <location>
        <begin position="185"/>
        <end position="209"/>
    </location>
</feature>
<accession>A0A8U0A0G9</accession>
<reference evidence="2" key="1">
    <citation type="submission" date="2022-04" db="EMBL/GenBank/DDBJ databases">
        <title>Halocatena sp. nov., isolated from a salt lake.</title>
        <authorList>
            <person name="Cui H.-L."/>
        </authorList>
    </citation>
    <scope>NUCLEOTIDE SEQUENCE</scope>
    <source>
        <strain evidence="2">AD-1</strain>
    </source>
</reference>
<feature type="transmembrane region" description="Helical" evidence="1">
    <location>
        <begin position="12"/>
        <end position="31"/>
    </location>
</feature>
<evidence type="ECO:0000313" key="2">
    <source>
        <dbReference type="EMBL" id="UPM42269.1"/>
    </source>
</evidence>